<evidence type="ECO:0000256" key="3">
    <source>
        <dbReference type="ARBA" id="ARBA00022676"/>
    </source>
</evidence>
<evidence type="ECO:0000256" key="11">
    <source>
        <dbReference type="ARBA" id="ARBA00033088"/>
    </source>
</evidence>
<evidence type="ECO:0000313" key="17">
    <source>
        <dbReference type="RefSeq" id="XP_018325390.1"/>
    </source>
</evidence>
<evidence type="ECO:0000259" key="14">
    <source>
        <dbReference type="Pfam" id="PF00534"/>
    </source>
</evidence>
<dbReference type="SUPFAM" id="SSF53756">
    <property type="entry name" value="UDP-Glycosyltransferase/glycogen phosphorylase"/>
    <property type="match status" value="1"/>
</dbReference>
<dbReference type="Pfam" id="PF13439">
    <property type="entry name" value="Glyco_transf_4"/>
    <property type="match status" value="1"/>
</dbReference>
<accession>A0A1W4WZ97</accession>
<evidence type="ECO:0000256" key="8">
    <source>
        <dbReference type="ARBA" id="ARBA00023136"/>
    </source>
</evidence>
<dbReference type="InterPro" id="IPR028098">
    <property type="entry name" value="Glyco_trans_4-like_N"/>
</dbReference>
<name>A0A1W4WZ97_AGRPL</name>
<comment type="subcellular location">
    <subcellularLocation>
        <location evidence="1">Endoplasmic reticulum membrane</location>
        <topology evidence="1">Single-pass membrane protein</topology>
    </subcellularLocation>
</comment>
<dbReference type="OrthoDB" id="614844at2759"/>
<evidence type="ECO:0000256" key="4">
    <source>
        <dbReference type="ARBA" id="ARBA00022679"/>
    </source>
</evidence>
<dbReference type="FunCoup" id="A0A1W4WZ97">
    <property type="interactions" value="2362"/>
</dbReference>
<dbReference type="PANTHER" id="PTHR13036:SF0">
    <property type="entry name" value="CHITOBIOSYLDIPHOSPHODOLICHOL BETA-MANNOSYLTRANSFERASE"/>
    <property type="match status" value="1"/>
</dbReference>
<keyword evidence="7 13" id="KW-1133">Transmembrane helix</keyword>
<evidence type="ECO:0000256" key="1">
    <source>
        <dbReference type="ARBA" id="ARBA00004389"/>
    </source>
</evidence>
<dbReference type="Pfam" id="PF00534">
    <property type="entry name" value="Glycos_transf_1"/>
    <property type="match status" value="1"/>
</dbReference>
<reference evidence="17" key="1">
    <citation type="submission" date="2025-08" db="UniProtKB">
        <authorList>
            <consortium name="RefSeq"/>
        </authorList>
    </citation>
    <scope>IDENTIFICATION</scope>
    <source>
        <tissue evidence="17">Entire body</tissue>
    </source>
</reference>
<dbReference type="GO" id="GO:0005789">
    <property type="term" value="C:endoplasmic reticulum membrane"/>
    <property type="evidence" value="ECO:0007669"/>
    <property type="project" value="UniProtKB-SubCell"/>
</dbReference>
<evidence type="ECO:0000256" key="13">
    <source>
        <dbReference type="SAM" id="Phobius"/>
    </source>
</evidence>
<dbReference type="InParanoid" id="A0A1W4WZ97"/>
<dbReference type="GeneID" id="108737176"/>
<keyword evidence="6" id="KW-0256">Endoplasmic reticulum</keyword>
<keyword evidence="5 13" id="KW-0812">Transmembrane</keyword>
<comment type="pathway">
    <text evidence="2">Protein modification; protein glycosylation.</text>
</comment>
<dbReference type="InterPro" id="IPR026051">
    <property type="entry name" value="ALG1-like"/>
</dbReference>
<keyword evidence="3" id="KW-0328">Glycosyltransferase</keyword>
<dbReference type="Gene3D" id="3.40.50.2000">
    <property type="entry name" value="Glycogen Phosphorylase B"/>
    <property type="match status" value="2"/>
</dbReference>
<dbReference type="KEGG" id="apln:108737176"/>
<feature type="transmembrane region" description="Helical" evidence="13">
    <location>
        <begin position="75"/>
        <end position="93"/>
    </location>
</feature>
<dbReference type="PANTHER" id="PTHR13036">
    <property type="entry name" value="BETA1,4 MANNOSYLTRANSFERASE"/>
    <property type="match status" value="1"/>
</dbReference>
<gene>
    <name evidence="17" type="primary">LOC108737176</name>
</gene>
<organism evidence="16 17">
    <name type="scientific">Agrilus planipennis</name>
    <name type="common">Emerald ash borer</name>
    <name type="synonym">Agrilus marcopoli</name>
    <dbReference type="NCBI Taxonomy" id="224129"/>
    <lineage>
        <taxon>Eukaryota</taxon>
        <taxon>Metazoa</taxon>
        <taxon>Ecdysozoa</taxon>
        <taxon>Arthropoda</taxon>
        <taxon>Hexapoda</taxon>
        <taxon>Insecta</taxon>
        <taxon>Pterygota</taxon>
        <taxon>Neoptera</taxon>
        <taxon>Endopterygota</taxon>
        <taxon>Coleoptera</taxon>
        <taxon>Polyphaga</taxon>
        <taxon>Elateriformia</taxon>
        <taxon>Buprestoidea</taxon>
        <taxon>Buprestidae</taxon>
        <taxon>Agrilinae</taxon>
        <taxon>Agrilus</taxon>
    </lineage>
</organism>
<dbReference type="RefSeq" id="XP_018325390.1">
    <property type="nucleotide sequence ID" value="XM_018469888.2"/>
</dbReference>
<evidence type="ECO:0000313" key="16">
    <source>
        <dbReference type="Proteomes" id="UP000192223"/>
    </source>
</evidence>
<sequence>MDENRKNIVVVVLGDIGRSPRMQYHSLSLAEHGHKVDIVGYKETKPLSQLESAPLVSLHYLLPYPNVPLPRLMNYLFKTLWQIVTLLFVLLIIRKPHFVLVQNPPAVPALLVCWFYSFVYSAKYIIDWHNYAYSIMSLTNGPNHPLVKLTKKIEQFCGSRASANFCVTKAMKDDLMIWINIKATVLYDRPPDIFKPISLKEKHEFFSRISTVYNNFSSEIDFLTAFTEADELGNIKQNSKRPGLIISSTSWTEDEDFSVLFSALQSYENSCNENSNLPTLVCIITGKGPLKAFYKNKIATNNFKKVTFIMPWLEFQDYSLMLASADLGVCLHKSSSGFDLPMKVVDMFGCGLPVCAIEFACINELVVDGKNGFTFKSSDDLSKIFINWFTDFPNSPKQKELNYKFKLELETFQQLRWKENWDQTVYHVFN</sequence>
<protein>
    <recommendedName>
        <fullName evidence="10">Beta-1,4-mannosyltransferase</fullName>
    </recommendedName>
    <alternativeName>
        <fullName evidence="11">GDP-Man:GlcNAc2-PP-dolichol mannosyltransferase</fullName>
    </alternativeName>
    <alternativeName>
        <fullName evidence="9">GDP-mannose-dolichol diphosphochitobiose mannosyltransferase</fullName>
    </alternativeName>
</protein>
<dbReference type="STRING" id="224129.A0A1W4WZ97"/>
<feature type="domain" description="Glycosyl transferase family 1" evidence="14">
    <location>
        <begin position="240"/>
        <end position="391"/>
    </location>
</feature>
<feature type="transmembrane region" description="Helical" evidence="13">
    <location>
        <begin position="105"/>
        <end position="126"/>
    </location>
</feature>
<dbReference type="FunFam" id="3.40.50.2000:FF:000109">
    <property type="entry name" value="Chitobiosyldiphosphodolichol beta-mannosyltransferase"/>
    <property type="match status" value="1"/>
</dbReference>
<evidence type="ECO:0000256" key="10">
    <source>
        <dbReference type="ARBA" id="ARBA00031566"/>
    </source>
</evidence>
<dbReference type="InterPro" id="IPR001296">
    <property type="entry name" value="Glyco_trans_1"/>
</dbReference>
<evidence type="ECO:0000256" key="12">
    <source>
        <dbReference type="ARBA" id="ARBA00045071"/>
    </source>
</evidence>
<dbReference type="GO" id="GO:0000030">
    <property type="term" value="F:mannosyltransferase activity"/>
    <property type="evidence" value="ECO:0007669"/>
    <property type="project" value="InterPro"/>
</dbReference>
<proteinExistence type="predicted"/>
<dbReference type="AlphaFoldDB" id="A0A1W4WZ97"/>
<keyword evidence="16" id="KW-1185">Reference proteome</keyword>
<keyword evidence="4" id="KW-0808">Transferase</keyword>
<feature type="domain" description="Glycosyltransferase subfamily 4-like N-terminal" evidence="15">
    <location>
        <begin position="28"/>
        <end position="182"/>
    </location>
</feature>
<evidence type="ECO:0000256" key="2">
    <source>
        <dbReference type="ARBA" id="ARBA00004922"/>
    </source>
</evidence>
<evidence type="ECO:0000256" key="5">
    <source>
        <dbReference type="ARBA" id="ARBA00022692"/>
    </source>
</evidence>
<dbReference type="CDD" id="cd03816">
    <property type="entry name" value="GT33_ALG1-like"/>
    <property type="match status" value="1"/>
</dbReference>
<evidence type="ECO:0000256" key="6">
    <source>
        <dbReference type="ARBA" id="ARBA00022824"/>
    </source>
</evidence>
<dbReference type="CTD" id="56052"/>
<dbReference type="Proteomes" id="UP000192223">
    <property type="component" value="Unplaced"/>
</dbReference>
<evidence type="ECO:0000256" key="7">
    <source>
        <dbReference type="ARBA" id="ARBA00022989"/>
    </source>
</evidence>
<keyword evidence="8 13" id="KW-0472">Membrane</keyword>
<evidence type="ECO:0000259" key="15">
    <source>
        <dbReference type="Pfam" id="PF13439"/>
    </source>
</evidence>
<evidence type="ECO:0000256" key="9">
    <source>
        <dbReference type="ARBA" id="ARBA00031434"/>
    </source>
</evidence>
<comment type="catalytic activity">
    <reaction evidence="12">
        <text>an N,N'-diacetylchitobiosyl-diphospho-di-trans,poly-cis-dolichol + GDP-alpha-D-mannose = a beta-D-Man-(1-&gt;4)-beta-D-GlcNAc-(1-&gt;4)-alpha-D-GlcNAc-diphospho-di-trans,poly-cis-dolichol + GDP + H(+)</text>
        <dbReference type="Rhea" id="RHEA:13865"/>
        <dbReference type="Rhea" id="RHEA-COMP:19510"/>
        <dbReference type="Rhea" id="RHEA-COMP:19511"/>
        <dbReference type="ChEBI" id="CHEBI:15378"/>
        <dbReference type="ChEBI" id="CHEBI:57269"/>
        <dbReference type="ChEBI" id="CHEBI:57527"/>
        <dbReference type="ChEBI" id="CHEBI:58189"/>
        <dbReference type="ChEBI" id="CHEBI:58472"/>
        <dbReference type="EC" id="2.4.1.142"/>
    </reaction>
    <physiologicalReaction direction="left-to-right" evidence="12">
        <dbReference type="Rhea" id="RHEA:13866"/>
    </physiologicalReaction>
</comment>